<gene>
    <name evidence="1" type="ORF">J2I47_21145</name>
</gene>
<evidence type="ECO:0000313" key="2">
    <source>
        <dbReference type="Proteomes" id="UP000664034"/>
    </source>
</evidence>
<reference evidence="1" key="1">
    <citation type="submission" date="2021-03" db="EMBL/GenBank/DDBJ databases">
        <title>Fibrella sp. HMF5335 genome sequencing and assembly.</title>
        <authorList>
            <person name="Kang H."/>
            <person name="Kim H."/>
            <person name="Bae S."/>
            <person name="Joh K."/>
        </authorList>
    </citation>
    <scope>NUCLEOTIDE SEQUENCE</scope>
    <source>
        <strain evidence="1">HMF5335</strain>
    </source>
</reference>
<protein>
    <submittedName>
        <fullName evidence="1">Uncharacterized protein</fullName>
    </submittedName>
</protein>
<proteinExistence type="predicted"/>
<accession>A0A939GKR0</accession>
<dbReference type="EMBL" id="JAFMYV010000012">
    <property type="protein sequence ID" value="MBO0939074.1"/>
    <property type="molecule type" value="Genomic_DNA"/>
</dbReference>
<dbReference type="AlphaFoldDB" id="A0A939GKR0"/>
<dbReference type="Proteomes" id="UP000664034">
    <property type="component" value="Unassembled WGS sequence"/>
</dbReference>
<organism evidence="1 2">
    <name type="scientific">Fibrella rubiginis</name>
    <dbReference type="NCBI Taxonomy" id="2817060"/>
    <lineage>
        <taxon>Bacteria</taxon>
        <taxon>Pseudomonadati</taxon>
        <taxon>Bacteroidota</taxon>
        <taxon>Cytophagia</taxon>
        <taxon>Cytophagales</taxon>
        <taxon>Spirosomataceae</taxon>
        <taxon>Fibrella</taxon>
    </lineage>
</organism>
<evidence type="ECO:0000313" key="1">
    <source>
        <dbReference type="EMBL" id="MBO0939074.1"/>
    </source>
</evidence>
<keyword evidence="2" id="KW-1185">Reference proteome</keyword>
<dbReference type="RefSeq" id="WP_207366609.1">
    <property type="nucleotide sequence ID" value="NZ_JAFMYV010000012.1"/>
</dbReference>
<sequence>MSATLNLIKAYNALYVNEISPANPPPASLPNYRNTMGPIISRWTFPGPPALGPGKIDEVESEASINQFISMPDAGVIENCIGFHWYDLMFNISFNDPRRVNGLALGAQPEKQFPPYHLIFAYLIENTRIIPIFERLIQKFMTSEDFGHASEFTAHWIRNTQSLFYKDMHIPNFRPLISSLLPSFDASRRNAYYRLFGLELSHGNQDNSPVPFVKPSSFNQSFVPLLENLLREIWQGIINHRNTSGANTTDVVALADSARLLKDLLLSRRNASLDLSLYETSSLSKEEFFSVIMLEWFYQVIASNTDLVRELNAEAVMPHERLAILGKLVGITPHSKSRDLFELAPLLAIFLRLMEEGYYDDPANINALFDPSVPNTFAKEISLIITLWQKTTGRNLKQMPNTSYASNGQRMANSAVLVR</sequence>
<name>A0A939GKR0_9BACT</name>
<comment type="caution">
    <text evidence="1">The sequence shown here is derived from an EMBL/GenBank/DDBJ whole genome shotgun (WGS) entry which is preliminary data.</text>
</comment>